<protein>
    <submittedName>
        <fullName evidence="1">Uncharacterized protein</fullName>
    </submittedName>
</protein>
<dbReference type="EMBL" id="LDEV01000005">
    <property type="protein sequence ID" value="KLJ13875.1"/>
    <property type="molecule type" value="Genomic_DNA"/>
</dbReference>
<keyword evidence="2" id="KW-1185">Reference proteome</keyword>
<accession>A0A0H1BRC0</accession>
<reference evidence="2" key="1">
    <citation type="journal article" date="2015" name="PLoS Genet.">
        <title>The dynamic genome and transcriptome of the human fungal pathogen Blastomyces and close relative Emmonsia.</title>
        <authorList>
            <person name="Munoz J.F."/>
            <person name="Gauthier G.M."/>
            <person name="Desjardins C.A."/>
            <person name="Gallo J.E."/>
            <person name="Holder J."/>
            <person name="Sullivan T.D."/>
            <person name="Marty A.J."/>
            <person name="Carmen J.C."/>
            <person name="Chen Z."/>
            <person name="Ding L."/>
            <person name="Gujja S."/>
            <person name="Magrini V."/>
            <person name="Misas E."/>
            <person name="Mitreva M."/>
            <person name="Priest M."/>
            <person name="Saif S."/>
            <person name="Whiston E.A."/>
            <person name="Young S."/>
            <person name="Zeng Q."/>
            <person name="Goldman W.E."/>
            <person name="Mardis E.R."/>
            <person name="Taylor J.W."/>
            <person name="McEwen J.G."/>
            <person name="Clay O.K."/>
            <person name="Klein B.S."/>
            <person name="Cuomo C.A."/>
        </authorList>
    </citation>
    <scope>NUCLEOTIDE SEQUENCE [LARGE SCALE GENOMIC DNA]</scope>
    <source>
        <strain evidence="2">UAMH 139</strain>
    </source>
</reference>
<proteinExistence type="predicted"/>
<evidence type="ECO:0000313" key="1">
    <source>
        <dbReference type="EMBL" id="KLJ13875.1"/>
    </source>
</evidence>
<comment type="caution">
    <text evidence="1">The sequence shown here is derived from an EMBL/GenBank/DDBJ whole genome shotgun (WGS) entry which is preliminary data.</text>
</comment>
<sequence>ITVSEIKLFSEFTLNNFTESYIIMLINRENNIIIALFIKKFINRVKNEREKNLTLIDIFTINIITVNIIIVNIEDITERAELLKLTDITEFNLTFLTIIEAAAAS</sequence>
<name>A0A0H1BRC0_9EURO</name>
<evidence type="ECO:0000313" key="2">
    <source>
        <dbReference type="Proteomes" id="UP000053573"/>
    </source>
</evidence>
<dbReference type="AlphaFoldDB" id="A0A0H1BRC0"/>
<dbReference type="OrthoDB" id="4190898at2759"/>
<dbReference type="Proteomes" id="UP000053573">
    <property type="component" value="Unassembled WGS sequence"/>
</dbReference>
<feature type="non-terminal residue" evidence="1">
    <location>
        <position position="1"/>
    </location>
</feature>
<organism evidence="1 2">
    <name type="scientific">Blastomyces silverae</name>
    <dbReference type="NCBI Taxonomy" id="2060906"/>
    <lineage>
        <taxon>Eukaryota</taxon>
        <taxon>Fungi</taxon>
        <taxon>Dikarya</taxon>
        <taxon>Ascomycota</taxon>
        <taxon>Pezizomycotina</taxon>
        <taxon>Eurotiomycetes</taxon>
        <taxon>Eurotiomycetidae</taxon>
        <taxon>Onygenales</taxon>
        <taxon>Ajellomycetaceae</taxon>
        <taxon>Blastomyces</taxon>
    </lineage>
</organism>
<gene>
    <name evidence="1" type="ORF">EMPG_11203</name>
</gene>
<feature type="non-terminal residue" evidence="1">
    <location>
        <position position="105"/>
    </location>
</feature>